<sequence>MKTFRWIVATGWMALSVWGADVPARTVPWAGRPLTLTEALNWALAQNAEVRKARQDLEAATGVAIQTRAVALPRLEGNAGYTVREQGGVEQFPVPGLPIQIPNDNWSAGIRLVQTVYGGGRLTSAWRSARLTEQQARAAYDTAVAETVLAVRTAYADVLLAAEMVRVHEASVQLLEEELRQTRQRFEAGTVPRFNVLRAQVELANARPRLIRAQNSLRIARQQLAQLLGFDVPSEFSDDLPLEPADHLQPPESKPDLAAGLKQALNRRSELAMLRHAESLQAEAVRQALAGYKPALEVFAGYDVHSPTFRDELDRGIGGWLAGAQVRWSFFDGGSTRGRVLEARSKQERVRVELEDLRRRIELEVRTAYSRLMEAHEVLASTAKVQEEAEEALRLAQARYAAGTGTQLDVLSAQTALTEARSIHVQALRDCVVAQARWERAVGLPVMEAESQP</sequence>
<dbReference type="EMBL" id="JAAKYA010000085">
    <property type="protein sequence ID" value="NGO40313.1"/>
    <property type="molecule type" value="Genomic_DNA"/>
</dbReference>
<dbReference type="PIRSF" id="PIRSF001892">
    <property type="entry name" value="CyaE"/>
    <property type="match status" value="1"/>
</dbReference>
<proteinExistence type="inferred from homology"/>
<dbReference type="AlphaFoldDB" id="A0A6M1RRS0"/>
<evidence type="ECO:0000313" key="8">
    <source>
        <dbReference type="EMBL" id="NGO40313.1"/>
    </source>
</evidence>
<comment type="similarity">
    <text evidence="2">Belongs to the outer membrane factor (OMF) (TC 1.B.17) family.</text>
</comment>
<name>A0A6M1RRS0_9BACT</name>
<dbReference type="GO" id="GO:0015562">
    <property type="term" value="F:efflux transmembrane transporter activity"/>
    <property type="evidence" value="ECO:0007669"/>
    <property type="project" value="InterPro"/>
</dbReference>
<dbReference type="InterPro" id="IPR003423">
    <property type="entry name" value="OMP_efflux"/>
</dbReference>
<dbReference type="PANTHER" id="PTHR30026">
    <property type="entry name" value="OUTER MEMBRANE PROTEIN TOLC"/>
    <property type="match status" value="1"/>
</dbReference>
<evidence type="ECO:0000256" key="4">
    <source>
        <dbReference type="ARBA" id="ARBA00022452"/>
    </source>
</evidence>
<evidence type="ECO:0000256" key="2">
    <source>
        <dbReference type="ARBA" id="ARBA00007613"/>
    </source>
</evidence>
<dbReference type="GO" id="GO:0009279">
    <property type="term" value="C:cell outer membrane"/>
    <property type="evidence" value="ECO:0007669"/>
    <property type="project" value="UniProtKB-SubCell"/>
</dbReference>
<keyword evidence="7" id="KW-0998">Cell outer membrane</keyword>
<dbReference type="Pfam" id="PF02321">
    <property type="entry name" value="OEP"/>
    <property type="match status" value="2"/>
</dbReference>
<dbReference type="InterPro" id="IPR051906">
    <property type="entry name" value="TolC-like"/>
</dbReference>
<evidence type="ECO:0000313" key="9">
    <source>
        <dbReference type="Proteomes" id="UP000477311"/>
    </source>
</evidence>
<dbReference type="SUPFAM" id="SSF56954">
    <property type="entry name" value="Outer membrane efflux proteins (OEP)"/>
    <property type="match status" value="1"/>
</dbReference>
<keyword evidence="5" id="KW-0812">Transmembrane</keyword>
<dbReference type="GO" id="GO:1990281">
    <property type="term" value="C:efflux pump complex"/>
    <property type="evidence" value="ECO:0007669"/>
    <property type="project" value="TreeGrafter"/>
</dbReference>
<gene>
    <name evidence="8" type="ORF">G4L39_13035</name>
</gene>
<evidence type="ECO:0000256" key="5">
    <source>
        <dbReference type="ARBA" id="ARBA00022692"/>
    </source>
</evidence>
<protein>
    <submittedName>
        <fullName evidence="8">TolC family protein</fullName>
    </submittedName>
</protein>
<evidence type="ECO:0000256" key="3">
    <source>
        <dbReference type="ARBA" id="ARBA00022448"/>
    </source>
</evidence>
<evidence type="ECO:0000256" key="7">
    <source>
        <dbReference type="ARBA" id="ARBA00023237"/>
    </source>
</evidence>
<organism evidence="8 9">
    <name type="scientific">Limisphaera ngatamarikiensis</name>
    <dbReference type="NCBI Taxonomy" id="1324935"/>
    <lineage>
        <taxon>Bacteria</taxon>
        <taxon>Pseudomonadati</taxon>
        <taxon>Verrucomicrobiota</taxon>
        <taxon>Verrucomicrobiia</taxon>
        <taxon>Limisphaerales</taxon>
        <taxon>Limisphaeraceae</taxon>
        <taxon>Limisphaera</taxon>
    </lineage>
</organism>
<keyword evidence="3" id="KW-0813">Transport</keyword>
<dbReference type="InterPro" id="IPR028351">
    <property type="entry name" value="CyaE"/>
</dbReference>
<dbReference type="Proteomes" id="UP000477311">
    <property type="component" value="Unassembled WGS sequence"/>
</dbReference>
<comment type="caution">
    <text evidence="8">The sequence shown here is derived from an EMBL/GenBank/DDBJ whole genome shotgun (WGS) entry which is preliminary data.</text>
</comment>
<dbReference type="RefSeq" id="WP_165108788.1">
    <property type="nucleotide sequence ID" value="NZ_JAAKYA010000085.1"/>
</dbReference>
<evidence type="ECO:0000256" key="1">
    <source>
        <dbReference type="ARBA" id="ARBA00004442"/>
    </source>
</evidence>
<evidence type="ECO:0000256" key="6">
    <source>
        <dbReference type="ARBA" id="ARBA00023136"/>
    </source>
</evidence>
<dbReference type="GO" id="GO:0015288">
    <property type="term" value="F:porin activity"/>
    <property type="evidence" value="ECO:0007669"/>
    <property type="project" value="TreeGrafter"/>
</dbReference>
<accession>A0A6M1RRS0</accession>
<comment type="subcellular location">
    <subcellularLocation>
        <location evidence="1">Cell outer membrane</location>
    </subcellularLocation>
</comment>
<dbReference type="Gene3D" id="1.20.1600.10">
    <property type="entry name" value="Outer membrane efflux proteins (OEP)"/>
    <property type="match status" value="1"/>
</dbReference>
<keyword evidence="6" id="KW-0472">Membrane</keyword>
<keyword evidence="9" id="KW-1185">Reference proteome</keyword>
<dbReference type="PANTHER" id="PTHR30026:SF20">
    <property type="entry name" value="OUTER MEMBRANE PROTEIN TOLC"/>
    <property type="match status" value="1"/>
</dbReference>
<keyword evidence="4" id="KW-1134">Transmembrane beta strand</keyword>
<reference evidence="8 9" key="1">
    <citation type="submission" date="2020-02" db="EMBL/GenBank/DDBJ databases">
        <title>Draft genome sequence of Limisphaera ngatamarikiensis NGM72.4T, a thermophilic Verrucomicrobia grouped in subdivision 3.</title>
        <authorList>
            <person name="Carere C.R."/>
            <person name="Steen J."/>
            <person name="Hugenholtz P."/>
            <person name="Stott M.B."/>
        </authorList>
    </citation>
    <scope>NUCLEOTIDE SEQUENCE [LARGE SCALE GENOMIC DNA]</scope>
    <source>
        <strain evidence="8 9">NGM72.4</strain>
    </source>
</reference>